<dbReference type="Gene3D" id="3.50.50.60">
    <property type="entry name" value="FAD/NAD(P)-binding domain"/>
    <property type="match status" value="1"/>
</dbReference>
<reference evidence="7" key="2">
    <citation type="submission" date="2020-09" db="EMBL/GenBank/DDBJ databases">
        <authorList>
            <person name="Sun Q."/>
            <person name="Zhou Y."/>
        </authorList>
    </citation>
    <scope>NUCLEOTIDE SEQUENCE</scope>
    <source>
        <strain evidence="7">CGMCC 1.15367</strain>
    </source>
</reference>
<dbReference type="InterPro" id="IPR036188">
    <property type="entry name" value="FAD/NAD-bd_sf"/>
</dbReference>
<dbReference type="RefSeq" id="WP_188906418.1">
    <property type="nucleotide sequence ID" value="NZ_BMIQ01000001.1"/>
</dbReference>
<keyword evidence="8" id="KW-1185">Reference proteome</keyword>
<dbReference type="AlphaFoldDB" id="A0A916ZD32"/>
<comment type="caution">
    <text evidence="7">The sequence shown here is derived from an EMBL/GenBank/DDBJ whole genome shotgun (WGS) entry which is preliminary data.</text>
</comment>
<evidence type="ECO:0000313" key="7">
    <source>
        <dbReference type="EMBL" id="GGD87278.1"/>
    </source>
</evidence>
<protein>
    <submittedName>
        <fullName evidence="7">FAD-dependent oxidoreductase</fullName>
    </submittedName>
</protein>
<dbReference type="PANTHER" id="PTHR43104:SF4">
    <property type="entry name" value="L-2-HYDROXYGLUTARATE DEHYDROGENASE, MITOCHONDRIAL"/>
    <property type="match status" value="1"/>
</dbReference>
<dbReference type="InterPro" id="IPR006076">
    <property type="entry name" value="FAD-dep_OxRdtase"/>
</dbReference>
<dbReference type="GO" id="GO:0047545">
    <property type="term" value="F:(S)-2-hydroxyglutarate dehydrogenase activity"/>
    <property type="evidence" value="ECO:0007669"/>
    <property type="project" value="TreeGrafter"/>
</dbReference>
<name>A0A916ZD32_9HYPH</name>
<evidence type="ECO:0000256" key="1">
    <source>
        <dbReference type="ARBA" id="ARBA00001974"/>
    </source>
</evidence>
<dbReference type="Proteomes" id="UP000644699">
    <property type="component" value="Unassembled WGS sequence"/>
</dbReference>
<evidence type="ECO:0000313" key="8">
    <source>
        <dbReference type="Proteomes" id="UP000644699"/>
    </source>
</evidence>
<proteinExistence type="inferred from homology"/>
<dbReference type="PANTHER" id="PTHR43104">
    <property type="entry name" value="L-2-HYDROXYGLUTARATE DEHYDROGENASE, MITOCHONDRIAL"/>
    <property type="match status" value="1"/>
</dbReference>
<evidence type="ECO:0000256" key="3">
    <source>
        <dbReference type="ARBA" id="ARBA00022827"/>
    </source>
</evidence>
<sequence>MADVDVLVVGAGVVGLAIAAGLAETGQDVLIVDAETSFGFGTSSRNSEVIHAGIYYAGTPLKERLCVRGRELLYRFCQENHVPHRAIGKLVFAATAAQTADLDRIEANAMAAGVSELRRLTRGEAIALEPEIDCVEALYSPVTGIIDSHAYMLALLGRAEAHGAQFARSTTVTALSRAPEGWGVHLEDDGEPALVARQVVNTAGLTAHLLARRTEGLDPRFVPEVRYCRGNYFAYQGRLPFEHLIYPVPVPGGLGTHLTFDLGGGGRFGPDVEWIDAIDYSVDPGRADSFFQAARRIWPAIEAARLAPAYSGIRAKLSGPGQPAADFRIEGPKTHGLSGLVNLFGIESPGLTSSLAIAEMVSGLLRD</sequence>
<accession>A0A916ZD32</accession>
<organism evidence="7 8">
    <name type="scientific">Aureimonas endophytica</name>
    <dbReference type="NCBI Taxonomy" id="2027858"/>
    <lineage>
        <taxon>Bacteria</taxon>
        <taxon>Pseudomonadati</taxon>
        <taxon>Pseudomonadota</taxon>
        <taxon>Alphaproteobacteria</taxon>
        <taxon>Hyphomicrobiales</taxon>
        <taxon>Aurantimonadaceae</taxon>
        <taxon>Aureimonas</taxon>
    </lineage>
</organism>
<dbReference type="EMBL" id="BMIQ01000001">
    <property type="protein sequence ID" value="GGD87278.1"/>
    <property type="molecule type" value="Genomic_DNA"/>
</dbReference>
<dbReference type="SUPFAM" id="SSF51905">
    <property type="entry name" value="FAD/NAD(P)-binding domain"/>
    <property type="match status" value="1"/>
</dbReference>
<feature type="domain" description="FAD dependent oxidoreductase" evidence="6">
    <location>
        <begin position="5"/>
        <end position="362"/>
    </location>
</feature>
<gene>
    <name evidence="7" type="ORF">GCM10011390_02490</name>
</gene>
<dbReference type="Pfam" id="PF01266">
    <property type="entry name" value="DAO"/>
    <property type="match status" value="1"/>
</dbReference>
<comment type="similarity">
    <text evidence="5">Belongs to the L2HGDH family.</text>
</comment>
<dbReference type="Gene3D" id="3.30.9.10">
    <property type="entry name" value="D-Amino Acid Oxidase, subunit A, domain 2"/>
    <property type="match status" value="1"/>
</dbReference>
<evidence type="ECO:0000256" key="5">
    <source>
        <dbReference type="ARBA" id="ARBA00037941"/>
    </source>
</evidence>
<reference evidence="7" key="1">
    <citation type="journal article" date="2014" name="Int. J. Syst. Evol. Microbiol.">
        <title>Complete genome sequence of Corynebacterium casei LMG S-19264T (=DSM 44701T), isolated from a smear-ripened cheese.</title>
        <authorList>
            <consortium name="US DOE Joint Genome Institute (JGI-PGF)"/>
            <person name="Walter F."/>
            <person name="Albersmeier A."/>
            <person name="Kalinowski J."/>
            <person name="Ruckert C."/>
        </authorList>
    </citation>
    <scope>NUCLEOTIDE SEQUENCE</scope>
    <source>
        <strain evidence="7">CGMCC 1.15367</strain>
    </source>
</reference>
<keyword evidence="2" id="KW-0285">Flavoprotein</keyword>
<keyword evidence="4" id="KW-0560">Oxidoreductase</keyword>
<evidence type="ECO:0000256" key="4">
    <source>
        <dbReference type="ARBA" id="ARBA00023002"/>
    </source>
</evidence>
<keyword evidence="3" id="KW-0274">FAD</keyword>
<evidence type="ECO:0000259" key="6">
    <source>
        <dbReference type="Pfam" id="PF01266"/>
    </source>
</evidence>
<comment type="cofactor">
    <cofactor evidence="1">
        <name>FAD</name>
        <dbReference type="ChEBI" id="CHEBI:57692"/>
    </cofactor>
</comment>
<evidence type="ECO:0000256" key="2">
    <source>
        <dbReference type="ARBA" id="ARBA00022630"/>
    </source>
</evidence>